<dbReference type="EC" id="2.7.1.180" evidence="2"/>
<keyword evidence="5 12" id="KW-0808">Transferase</keyword>
<dbReference type="Proteomes" id="UP001214250">
    <property type="component" value="Chromosome 1"/>
</dbReference>
<keyword evidence="8" id="KW-0460">Magnesium</keyword>
<feature type="transmembrane region" description="Helical" evidence="11">
    <location>
        <begin position="40"/>
        <end position="58"/>
    </location>
</feature>
<organism evidence="12 13">
    <name type="scientific">Lentisphaera profundi</name>
    <dbReference type="NCBI Taxonomy" id="1658616"/>
    <lineage>
        <taxon>Bacteria</taxon>
        <taxon>Pseudomonadati</taxon>
        <taxon>Lentisphaerota</taxon>
        <taxon>Lentisphaeria</taxon>
        <taxon>Lentisphaerales</taxon>
        <taxon>Lentisphaeraceae</taxon>
        <taxon>Lentisphaera</taxon>
    </lineage>
</organism>
<feature type="transmembrane region" description="Helical" evidence="11">
    <location>
        <begin position="186"/>
        <end position="204"/>
    </location>
</feature>
<dbReference type="RefSeq" id="WP_274150252.1">
    <property type="nucleotide sequence ID" value="NZ_CP117811.1"/>
</dbReference>
<dbReference type="InterPro" id="IPR003374">
    <property type="entry name" value="ApbE-like_sf"/>
</dbReference>
<dbReference type="PANTHER" id="PTHR30040">
    <property type="entry name" value="THIAMINE BIOSYNTHESIS LIPOPROTEIN APBE"/>
    <property type="match status" value="1"/>
</dbReference>
<feature type="transmembrane region" description="Helical" evidence="11">
    <location>
        <begin position="216"/>
        <end position="237"/>
    </location>
</feature>
<dbReference type="EMBL" id="CP117811">
    <property type="protein sequence ID" value="WDE96176.1"/>
    <property type="molecule type" value="Genomic_DNA"/>
</dbReference>
<evidence type="ECO:0000256" key="5">
    <source>
        <dbReference type="ARBA" id="ARBA00022679"/>
    </source>
</evidence>
<comment type="catalytic activity">
    <reaction evidence="10">
        <text>L-threonyl-[protein] + FAD = FMN-L-threonyl-[protein] + AMP + H(+)</text>
        <dbReference type="Rhea" id="RHEA:36847"/>
        <dbReference type="Rhea" id="RHEA-COMP:11060"/>
        <dbReference type="Rhea" id="RHEA-COMP:11061"/>
        <dbReference type="ChEBI" id="CHEBI:15378"/>
        <dbReference type="ChEBI" id="CHEBI:30013"/>
        <dbReference type="ChEBI" id="CHEBI:57692"/>
        <dbReference type="ChEBI" id="CHEBI:74257"/>
        <dbReference type="ChEBI" id="CHEBI:456215"/>
        <dbReference type="EC" id="2.7.1.180"/>
    </reaction>
</comment>
<keyword evidence="11" id="KW-1133">Transmembrane helix</keyword>
<evidence type="ECO:0000256" key="1">
    <source>
        <dbReference type="ARBA" id="ARBA00001946"/>
    </source>
</evidence>
<accession>A0ABY7VTM2</accession>
<evidence type="ECO:0000256" key="7">
    <source>
        <dbReference type="ARBA" id="ARBA00022827"/>
    </source>
</evidence>
<feature type="transmembrane region" description="Helical" evidence="11">
    <location>
        <begin position="154"/>
        <end position="180"/>
    </location>
</feature>
<dbReference type="GO" id="GO:0016740">
    <property type="term" value="F:transferase activity"/>
    <property type="evidence" value="ECO:0007669"/>
    <property type="project" value="UniProtKB-KW"/>
</dbReference>
<keyword evidence="7" id="KW-0274">FAD</keyword>
<evidence type="ECO:0000256" key="3">
    <source>
        <dbReference type="ARBA" id="ARBA00016337"/>
    </source>
</evidence>
<keyword evidence="4" id="KW-0285">Flavoprotein</keyword>
<evidence type="ECO:0000313" key="13">
    <source>
        <dbReference type="Proteomes" id="UP001214250"/>
    </source>
</evidence>
<reference evidence="12 13" key="1">
    <citation type="submission" date="2023-02" db="EMBL/GenBank/DDBJ databases">
        <title>Genome sequence of Lentisphaera profundi SAORIC-696.</title>
        <authorList>
            <person name="Kim e."/>
            <person name="Cho J.-C."/>
            <person name="Choi A."/>
            <person name="Kang I."/>
        </authorList>
    </citation>
    <scope>NUCLEOTIDE SEQUENCE [LARGE SCALE GENOMIC DNA]</scope>
    <source>
        <strain evidence="12 13">SAORIC-696</strain>
    </source>
</reference>
<dbReference type="Gene3D" id="3.10.520.10">
    <property type="entry name" value="ApbE-like domains"/>
    <property type="match status" value="1"/>
</dbReference>
<sequence>MKSQFIEFGLDLVARTFMYTMPYDGASVGALLEKQASTQLSWLAGAAGFQALFMYLFILSKRAEFTKQQWINFGLFSLPAVTFTLMGTDWFPLQGAREQGWAWLASSALLFMGFRQHLDFKKIPQNLRGAQKASKEIEKHSGLSLSRKAMISSLIALPLLGVNGMTYAAAILVLMCIFRVNARRAWLVSLIISAPVLFMQQLSTSRDFFNYQAPSFVIIILVYLVGTLVAFMGAVWIEKLLLAGRERQLAFAQMVPAMLVLAYTAHFEKRHVFTGMPVMGTEAKLIVWGDEGKASNVRNEMLEIYAKINDSLSLYQEDSEISQINKSAHLEPVKCSDLLWENVILAKTMYDLTEGNFDVTVGPLMRLWGFYSKQGNAPSEEEIDEVLKKTGFDKLVLDPVNKTVFFKVKGMVLDFGGITKGYAVDKVAELLIERGYKRGLVDLGGNIRVLGESPPDRDAYPMGIRDPRNKAAQITRVEMLNNAIATSGNYERYVTYKGVRYPHIINPKTGRPQMGVDSVSVLCPEAVYADALSTALFLGGVPLLDKLDGTFKNISVMMLDFDDQGQLKKSILRGPQFEGNTLSLKGDK</sequence>
<keyword evidence="11" id="KW-0812">Transmembrane</keyword>
<dbReference type="SUPFAM" id="SSF143631">
    <property type="entry name" value="ApbE-like"/>
    <property type="match status" value="1"/>
</dbReference>
<evidence type="ECO:0000256" key="10">
    <source>
        <dbReference type="ARBA" id="ARBA00048540"/>
    </source>
</evidence>
<keyword evidence="6" id="KW-0479">Metal-binding</keyword>
<comment type="cofactor">
    <cofactor evidence="1">
        <name>Mg(2+)</name>
        <dbReference type="ChEBI" id="CHEBI:18420"/>
    </cofactor>
</comment>
<gene>
    <name evidence="12" type="ORF">PQO03_10680</name>
</gene>
<feature type="transmembrane region" description="Helical" evidence="11">
    <location>
        <begin position="249"/>
        <end position="267"/>
    </location>
</feature>
<evidence type="ECO:0000256" key="8">
    <source>
        <dbReference type="ARBA" id="ARBA00022842"/>
    </source>
</evidence>
<dbReference type="Pfam" id="PF02424">
    <property type="entry name" value="ApbE"/>
    <property type="match status" value="1"/>
</dbReference>
<dbReference type="InterPro" id="IPR024932">
    <property type="entry name" value="ApbE"/>
</dbReference>
<proteinExistence type="predicted"/>
<evidence type="ECO:0000256" key="2">
    <source>
        <dbReference type="ARBA" id="ARBA00011955"/>
    </source>
</evidence>
<evidence type="ECO:0000256" key="4">
    <source>
        <dbReference type="ARBA" id="ARBA00022630"/>
    </source>
</evidence>
<keyword evidence="11" id="KW-0472">Membrane</keyword>
<protein>
    <recommendedName>
        <fullName evidence="3">FAD:protein FMN transferase</fullName>
        <ecNumber evidence="2">2.7.1.180</ecNumber>
    </recommendedName>
    <alternativeName>
        <fullName evidence="9">Flavin transferase</fullName>
    </alternativeName>
</protein>
<evidence type="ECO:0000256" key="9">
    <source>
        <dbReference type="ARBA" id="ARBA00031306"/>
    </source>
</evidence>
<evidence type="ECO:0000313" key="12">
    <source>
        <dbReference type="EMBL" id="WDE96176.1"/>
    </source>
</evidence>
<evidence type="ECO:0000256" key="11">
    <source>
        <dbReference type="SAM" id="Phobius"/>
    </source>
</evidence>
<keyword evidence="13" id="KW-1185">Reference proteome</keyword>
<dbReference type="PANTHER" id="PTHR30040:SF2">
    <property type="entry name" value="FAD:PROTEIN FMN TRANSFERASE"/>
    <property type="match status" value="1"/>
</dbReference>
<feature type="transmembrane region" description="Helical" evidence="11">
    <location>
        <begin position="70"/>
        <end position="88"/>
    </location>
</feature>
<name>A0ABY7VTM2_9BACT</name>
<evidence type="ECO:0000256" key="6">
    <source>
        <dbReference type="ARBA" id="ARBA00022723"/>
    </source>
</evidence>